<dbReference type="RefSeq" id="WP_182585006.1">
    <property type="nucleotide sequence ID" value="NZ_JABVCQ010000058.1"/>
</dbReference>
<gene>
    <name evidence="2" type="ORF">HUK38_14325</name>
</gene>
<evidence type="ECO:0000313" key="3">
    <source>
        <dbReference type="Proteomes" id="UP000548632"/>
    </source>
</evidence>
<reference evidence="2 3" key="1">
    <citation type="journal article" date="2020" name="Arch. Microbiol.">
        <title>The genome sequence of the giant phototrophic gammaproteobacterium Thiospirillum jenense gives insight into its physiological properties and phylogenetic relationships.</title>
        <authorList>
            <person name="Imhoff J.F."/>
            <person name="Meyer T.E."/>
            <person name="Kyndt J.A."/>
        </authorList>
    </citation>
    <scope>NUCLEOTIDE SEQUENCE [LARGE SCALE GENOMIC DNA]</scope>
    <source>
        <strain evidence="2 3">DSM 216</strain>
    </source>
</reference>
<evidence type="ECO:0000313" key="2">
    <source>
        <dbReference type="EMBL" id="MBB1127384.1"/>
    </source>
</evidence>
<feature type="chain" id="PRO_5032572273" evidence="1">
    <location>
        <begin position="24"/>
        <end position="130"/>
    </location>
</feature>
<proteinExistence type="predicted"/>
<comment type="caution">
    <text evidence="2">The sequence shown here is derived from an EMBL/GenBank/DDBJ whole genome shotgun (WGS) entry which is preliminary data.</text>
</comment>
<dbReference type="EMBL" id="JABVCQ010000058">
    <property type="protein sequence ID" value="MBB1127384.1"/>
    <property type="molecule type" value="Genomic_DNA"/>
</dbReference>
<organism evidence="2 3">
    <name type="scientific">Thiospirillum jenense</name>
    <dbReference type="NCBI Taxonomy" id="1653858"/>
    <lineage>
        <taxon>Bacteria</taxon>
        <taxon>Pseudomonadati</taxon>
        <taxon>Pseudomonadota</taxon>
        <taxon>Gammaproteobacteria</taxon>
        <taxon>Chromatiales</taxon>
        <taxon>Chromatiaceae</taxon>
        <taxon>Thiospirillum</taxon>
    </lineage>
</organism>
<sequence>MKNSIKAAIIFCLTLKTILPVFAGQKIEGTYNDKYGSTIVIKKSSERDDYLINGDNHKGTTWEGVGFYSIDCNCIKSVFRYTSKKEKYGDNPGYHRFLIKNDGDMLICNGGWDSLDEFKEGTYSRSSANK</sequence>
<feature type="signal peptide" evidence="1">
    <location>
        <begin position="1"/>
        <end position="23"/>
    </location>
</feature>
<evidence type="ECO:0000256" key="1">
    <source>
        <dbReference type="SAM" id="SignalP"/>
    </source>
</evidence>
<keyword evidence="1" id="KW-0732">Signal</keyword>
<name>A0A839HGA7_9GAMM</name>
<accession>A0A839HGA7</accession>
<dbReference type="AlphaFoldDB" id="A0A839HGA7"/>
<keyword evidence="3" id="KW-1185">Reference proteome</keyword>
<dbReference type="Proteomes" id="UP000548632">
    <property type="component" value="Unassembled WGS sequence"/>
</dbReference>
<protein>
    <submittedName>
        <fullName evidence="2">Uncharacterized protein</fullName>
    </submittedName>
</protein>